<dbReference type="Proteomes" id="UP001500058">
    <property type="component" value="Unassembled WGS sequence"/>
</dbReference>
<dbReference type="RefSeq" id="WP_344631126.1">
    <property type="nucleotide sequence ID" value="NZ_BAAATJ010000010.1"/>
</dbReference>
<name>A0ABN3IA04_9ACTN</name>
<dbReference type="InterPro" id="IPR003819">
    <property type="entry name" value="TauD/TfdA-like"/>
</dbReference>
<evidence type="ECO:0000313" key="6">
    <source>
        <dbReference type="EMBL" id="GAA2398636.1"/>
    </source>
</evidence>
<keyword evidence="3" id="KW-0408">Iron</keyword>
<sequence length="329" mass="36703">MSGSGVHLNDEIFPPTFRCEAPGLDAAEWAARNRPSIEELLREHGVVLMRGFGVGGVEAFEAVAASLVSRLYGDYGDLPHEKDADRVYKSTPYPARQSILFHHESSHMPQWPRRQFFCCLQPSAKGGATPIVDGRRVWAGLPEDLRARFEEHGIRYVRNFIPGLDVGWEQMFGTSDRAEVEERCRAQGVECEWRPDGVLRTVQTAPAVVRHPDTGEKVFFNQLFLHHTACLEPSVLEVMRSLFGDDESAYPRSASFGDGSPIGDDTVARLWSLYDALAQRFTWERGDVVVIDNMLVSHGRDPFEGERKIIVAMGDMVTRAALTGGAMAR</sequence>
<keyword evidence="7" id="KW-1185">Reference proteome</keyword>
<organism evidence="6 7">
    <name type="scientific">Streptomyces glaucosporus</name>
    <dbReference type="NCBI Taxonomy" id="284044"/>
    <lineage>
        <taxon>Bacteria</taxon>
        <taxon>Bacillati</taxon>
        <taxon>Actinomycetota</taxon>
        <taxon>Actinomycetes</taxon>
        <taxon>Kitasatosporales</taxon>
        <taxon>Streptomycetaceae</taxon>
        <taxon>Streptomyces</taxon>
    </lineage>
</organism>
<dbReference type="Gene3D" id="3.60.130.10">
    <property type="entry name" value="Clavaminate synthase-like"/>
    <property type="match status" value="1"/>
</dbReference>
<comment type="cofactor">
    <cofactor evidence="1">
        <name>Fe(2+)</name>
        <dbReference type="ChEBI" id="CHEBI:29033"/>
    </cofactor>
</comment>
<dbReference type="PANTHER" id="PTHR10696:SF56">
    <property type="entry name" value="TAUD_TFDA-LIKE DOMAIN-CONTAINING PROTEIN"/>
    <property type="match status" value="1"/>
</dbReference>
<comment type="caution">
    <text evidence="6">The sequence shown here is derived from an EMBL/GenBank/DDBJ whole genome shotgun (WGS) entry which is preliminary data.</text>
</comment>
<protein>
    <submittedName>
        <fullName evidence="6">TauD/TfdA family dioxygenase</fullName>
    </submittedName>
</protein>
<feature type="domain" description="TauD/TfdA-like" evidence="5">
    <location>
        <begin position="14"/>
        <end position="312"/>
    </location>
</feature>
<dbReference type="SUPFAM" id="SSF51197">
    <property type="entry name" value="Clavaminate synthase-like"/>
    <property type="match status" value="1"/>
</dbReference>
<keyword evidence="6" id="KW-0223">Dioxygenase</keyword>
<evidence type="ECO:0000256" key="4">
    <source>
        <dbReference type="ARBA" id="ARBA00023194"/>
    </source>
</evidence>
<dbReference type="InterPro" id="IPR042098">
    <property type="entry name" value="TauD-like_sf"/>
</dbReference>
<evidence type="ECO:0000259" key="5">
    <source>
        <dbReference type="Pfam" id="PF02668"/>
    </source>
</evidence>
<dbReference type="PANTHER" id="PTHR10696">
    <property type="entry name" value="GAMMA-BUTYROBETAINE HYDROXYLASE-RELATED"/>
    <property type="match status" value="1"/>
</dbReference>
<evidence type="ECO:0000256" key="1">
    <source>
        <dbReference type="ARBA" id="ARBA00001954"/>
    </source>
</evidence>
<evidence type="ECO:0000256" key="3">
    <source>
        <dbReference type="ARBA" id="ARBA00023004"/>
    </source>
</evidence>
<evidence type="ECO:0000256" key="2">
    <source>
        <dbReference type="ARBA" id="ARBA00023002"/>
    </source>
</evidence>
<reference evidence="6 7" key="1">
    <citation type="journal article" date="2019" name="Int. J. Syst. Evol. Microbiol.">
        <title>The Global Catalogue of Microorganisms (GCM) 10K type strain sequencing project: providing services to taxonomists for standard genome sequencing and annotation.</title>
        <authorList>
            <consortium name="The Broad Institute Genomics Platform"/>
            <consortium name="The Broad Institute Genome Sequencing Center for Infectious Disease"/>
            <person name="Wu L."/>
            <person name="Ma J."/>
        </authorList>
    </citation>
    <scope>NUCLEOTIDE SEQUENCE [LARGE SCALE GENOMIC DNA]</scope>
    <source>
        <strain evidence="6 7">JCM 6921</strain>
    </source>
</reference>
<dbReference type="InterPro" id="IPR050411">
    <property type="entry name" value="AlphaKG_dependent_hydroxylases"/>
</dbReference>
<dbReference type="EMBL" id="BAAATJ010000010">
    <property type="protein sequence ID" value="GAA2398636.1"/>
    <property type="molecule type" value="Genomic_DNA"/>
</dbReference>
<dbReference type="Pfam" id="PF02668">
    <property type="entry name" value="TauD"/>
    <property type="match status" value="1"/>
</dbReference>
<evidence type="ECO:0000313" key="7">
    <source>
        <dbReference type="Proteomes" id="UP001500058"/>
    </source>
</evidence>
<dbReference type="GO" id="GO:0051213">
    <property type="term" value="F:dioxygenase activity"/>
    <property type="evidence" value="ECO:0007669"/>
    <property type="project" value="UniProtKB-KW"/>
</dbReference>
<accession>A0ABN3IA04</accession>
<proteinExistence type="predicted"/>
<gene>
    <name evidence="6" type="ORF">GCM10010420_26070</name>
</gene>
<keyword evidence="4" id="KW-0045">Antibiotic biosynthesis</keyword>
<keyword evidence="2" id="KW-0560">Oxidoreductase</keyword>